<proteinExistence type="predicted"/>
<keyword evidence="3" id="KW-1185">Reference proteome</keyword>
<accession>A0AAD1WM23</accession>
<protein>
    <submittedName>
        <fullName evidence="2">Uncharacterized protein</fullName>
    </submittedName>
</protein>
<dbReference type="EMBL" id="OW240919">
    <property type="protein sequence ID" value="CAH2313249.1"/>
    <property type="molecule type" value="Genomic_DNA"/>
</dbReference>
<sequence length="84" mass="9540">MGAGKPTKFLRPTRMRAQHREQSPTSGIQPLAPKHQSSRSLTYKSGHATDRGFEVPVAIRVLFLHLTYHYGFGTSYRECRGSMY</sequence>
<evidence type="ECO:0000313" key="2">
    <source>
        <dbReference type="EMBL" id="CAH2313249.1"/>
    </source>
</evidence>
<name>A0AAD1WM23_PELCU</name>
<gene>
    <name evidence="2" type="ORF">PECUL_23A017805</name>
</gene>
<dbReference type="AlphaFoldDB" id="A0AAD1WM23"/>
<feature type="region of interest" description="Disordered" evidence="1">
    <location>
        <begin position="1"/>
        <end position="46"/>
    </location>
</feature>
<evidence type="ECO:0000313" key="3">
    <source>
        <dbReference type="Proteomes" id="UP001295444"/>
    </source>
</evidence>
<dbReference type="Proteomes" id="UP001295444">
    <property type="component" value="Chromosome 08"/>
</dbReference>
<evidence type="ECO:0000256" key="1">
    <source>
        <dbReference type="SAM" id="MobiDB-lite"/>
    </source>
</evidence>
<organism evidence="2 3">
    <name type="scientific">Pelobates cultripes</name>
    <name type="common">Western spadefoot toad</name>
    <dbReference type="NCBI Taxonomy" id="61616"/>
    <lineage>
        <taxon>Eukaryota</taxon>
        <taxon>Metazoa</taxon>
        <taxon>Chordata</taxon>
        <taxon>Craniata</taxon>
        <taxon>Vertebrata</taxon>
        <taxon>Euteleostomi</taxon>
        <taxon>Amphibia</taxon>
        <taxon>Batrachia</taxon>
        <taxon>Anura</taxon>
        <taxon>Pelobatoidea</taxon>
        <taxon>Pelobatidae</taxon>
        <taxon>Pelobates</taxon>
    </lineage>
</organism>
<reference evidence="2" key="1">
    <citation type="submission" date="2022-03" db="EMBL/GenBank/DDBJ databases">
        <authorList>
            <person name="Alioto T."/>
            <person name="Alioto T."/>
            <person name="Gomez Garrido J."/>
        </authorList>
    </citation>
    <scope>NUCLEOTIDE SEQUENCE</scope>
</reference>